<feature type="domain" description="Core" evidence="2">
    <location>
        <begin position="1"/>
        <end position="87"/>
    </location>
</feature>
<organism evidence="3 4">
    <name type="scientific">Jeotgalibacillus campisalis</name>
    <dbReference type="NCBI Taxonomy" id="220754"/>
    <lineage>
        <taxon>Bacteria</taxon>
        <taxon>Bacillati</taxon>
        <taxon>Bacillota</taxon>
        <taxon>Bacilli</taxon>
        <taxon>Bacillales</taxon>
        <taxon>Caryophanaceae</taxon>
        <taxon>Jeotgalibacillus</taxon>
    </lineage>
</organism>
<dbReference type="AlphaFoldDB" id="A0A0C2VTU0"/>
<dbReference type="InterPro" id="IPR035903">
    <property type="entry name" value="HesB-like_dom_sf"/>
</dbReference>
<dbReference type="PATRIC" id="fig|220754.4.peg.2029"/>
<gene>
    <name evidence="3" type="ORF">KR50_20080</name>
</gene>
<accession>A0A0C2VTU0</accession>
<dbReference type="EMBL" id="JXRR01000014">
    <property type="protein sequence ID" value="KIL47841.1"/>
    <property type="molecule type" value="Genomic_DNA"/>
</dbReference>
<dbReference type="InterPro" id="IPR000361">
    <property type="entry name" value="ATAP_core_dom"/>
</dbReference>
<dbReference type="RefSeq" id="WP_041057706.1">
    <property type="nucleotide sequence ID" value="NZ_JXRR01000014.1"/>
</dbReference>
<protein>
    <recommendedName>
        <fullName evidence="2">Core domain-containing protein</fullName>
    </recommendedName>
</protein>
<dbReference type="PIRSF" id="PIRSF034852">
    <property type="entry name" value="UCP034852"/>
    <property type="match status" value="1"/>
</dbReference>
<sequence length="97" mass="11196">MDIQLSKAAVKWFQDEMMVKEGDHVRFFVRYGGSSPIQDGFSLGVSKDDPIEAVVTTKEEGITFYVEEKDEWYFDGHNLEVEYNEQADGPAYDYNKN</sequence>
<reference evidence="3 4" key="1">
    <citation type="submission" date="2015-01" db="EMBL/GenBank/DDBJ databases">
        <title>Jeotgalibacillus campisalis genome sequencing.</title>
        <authorList>
            <person name="Goh K.M."/>
            <person name="Chan K.-G."/>
            <person name="Yaakop A.S."/>
            <person name="Ee R."/>
            <person name="Gan H.M."/>
            <person name="Chan C.S."/>
        </authorList>
    </citation>
    <scope>NUCLEOTIDE SEQUENCE [LARGE SCALE GENOMIC DNA]</scope>
    <source>
        <strain evidence="3 4">SF-57</strain>
    </source>
</reference>
<comment type="similarity">
    <text evidence="1">Belongs to the HesB/IscA family.</text>
</comment>
<dbReference type="Pfam" id="PF01521">
    <property type="entry name" value="Fe-S_biosyn"/>
    <property type="match status" value="1"/>
</dbReference>
<evidence type="ECO:0000259" key="2">
    <source>
        <dbReference type="Pfam" id="PF01521"/>
    </source>
</evidence>
<dbReference type="InterPro" id="IPR008326">
    <property type="entry name" value="PdhI-like"/>
</dbReference>
<evidence type="ECO:0000256" key="1">
    <source>
        <dbReference type="ARBA" id="ARBA00006718"/>
    </source>
</evidence>
<dbReference type="OrthoDB" id="1645729at2"/>
<comment type="caution">
    <text evidence="3">The sequence shown here is derived from an EMBL/GenBank/DDBJ whole genome shotgun (WGS) entry which is preliminary data.</text>
</comment>
<name>A0A0C2VTU0_9BACL</name>
<evidence type="ECO:0000313" key="3">
    <source>
        <dbReference type="EMBL" id="KIL47841.1"/>
    </source>
</evidence>
<keyword evidence="4" id="KW-1185">Reference proteome</keyword>
<dbReference type="SUPFAM" id="SSF89360">
    <property type="entry name" value="HesB-like domain"/>
    <property type="match status" value="1"/>
</dbReference>
<evidence type="ECO:0000313" key="4">
    <source>
        <dbReference type="Proteomes" id="UP000031972"/>
    </source>
</evidence>
<proteinExistence type="inferred from homology"/>
<dbReference type="Proteomes" id="UP000031972">
    <property type="component" value="Unassembled WGS sequence"/>
</dbReference>